<comment type="caution">
    <text evidence="8">The sequence shown here is derived from an EMBL/GenBank/DDBJ whole genome shotgun (WGS) entry which is preliminary data.</text>
</comment>
<dbReference type="GO" id="GO:0006298">
    <property type="term" value="P:mismatch repair"/>
    <property type="evidence" value="ECO:0007669"/>
    <property type="project" value="UniProtKB-UniRule"/>
</dbReference>
<dbReference type="SUPFAM" id="SSF54211">
    <property type="entry name" value="Ribosomal protein S5 domain 2-like"/>
    <property type="match status" value="1"/>
</dbReference>
<feature type="domain" description="MutL C-terminal dimerisation" evidence="6">
    <location>
        <begin position="379"/>
        <end position="514"/>
    </location>
</feature>
<dbReference type="AlphaFoldDB" id="A0A2N7PIJ4"/>
<dbReference type="GO" id="GO:0140664">
    <property type="term" value="F:ATP-dependent DNA damage sensor activity"/>
    <property type="evidence" value="ECO:0007669"/>
    <property type="project" value="InterPro"/>
</dbReference>
<evidence type="ECO:0000259" key="6">
    <source>
        <dbReference type="SMART" id="SM00853"/>
    </source>
</evidence>
<keyword evidence="3 5" id="KW-0227">DNA damage</keyword>
<dbReference type="InterPro" id="IPR042121">
    <property type="entry name" value="MutL_C_regsub"/>
</dbReference>
<dbReference type="HAMAP" id="MF_00149">
    <property type="entry name" value="DNA_mis_repair"/>
    <property type="match status" value="1"/>
</dbReference>
<dbReference type="GO" id="GO:0030983">
    <property type="term" value="F:mismatched DNA binding"/>
    <property type="evidence" value="ECO:0007669"/>
    <property type="project" value="InterPro"/>
</dbReference>
<dbReference type="PROSITE" id="PS00058">
    <property type="entry name" value="DNA_MISMATCH_REPAIR_1"/>
    <property type="match status" value="1"/>
</dbReference>
<dbReference type="EMBL" id="PNIE01000079">
    <property type="protein sequence ID" value="PMP61585.1"/>
    <property type="molecule type" value="Genomic_DNA"/>
</dbReference>
<evidence type="ECO:0000313" key="8">
    <source>
        <dbReference type="EMBL" id="PMP61585.1"/>
    </source>
</evidence>
<dbReference type="InterPro" id="IPR038973">
    <property type="entry name" value="MutL/Mlh/Pms-like"/>
</dbReference>
<dbReference type="Pfam" id="PF13589">
    <property type="entry name" value="HATPase_c_3"/>
    <property type="match status" value="1"/>
</dbReference>
<dbReference type="CDD" id="cd16926">
    <property type="entry name" value="HATPase_MutL-MLH-PMS-like"/>
    <property type="match status" value="1"/>
</dbReference>
<dbReference type="GO" id="GO:0005524">
    <property type="term" value="F:ATP binding"/>
    <property type="evidence" value="ECO:0007669"/>
    <property type="project" value="InterPro"/>
</dbReference>
<dbReference type="InterPro" id="IPR020568">
    <property type="entry name" value="Ribosomal_Su5_D2-typ_SF"/>
</dbReference>
<dbReference type="InterPro" id="IPR014762">
    <property type="entry name" value="DNA_mismatch_repair_CS"/>
</dbReference>
<dbReference type="CDD" id="cd00782">
    <property type="entry name" value="MutL_Trans"/>
    <property type="match status" value="1"/>
</dbReference>
<evidence type="ECO:0000256" key="3">
    <source>
        <dbReference type="ARBA" id="ARBA00022763"/>
    </source>
</evidence>
<sequence>MPKIQFLPEELRLKIAAGEVIERPSSVIKELLENAFDAWADYIRVEFERGGLERILVYDNGIGMAPEDLKLCYKSYATSKIKELSDIFAITTYGFRGEALSSIAQVSRLKIVSIERGASLPFEIEIEFGKEKSFRPSRLKEGTLVEVRDLFENLPARKAFLKSVKNESAKNVEIFKALLLPHPEKRAALFIDGKEIYNWKGGSLKELFSYLFELPEEYLKETHFECQPYKISLLLTDTRKSFSHGRYLFIFVNNRLIKDDKLTKYLYHLLKRFFGNLGFPAGVIKLEIPPQLVDFNVHPAKWEVRFKREWEVFSILDEAIKNHYTAQKSSFYLKRTPEETEWKVKEDLPLSYETISTPKKEVEKGTYLFEKGILEDFKILGTFKETYLLIEKEGSLYIIDQHALSERIHYEFLKKSEFFSFPQKLLLPFLVKLTSEMFENLEKKLEILSKLGFELELISEEEILVKGAPPDLLEFAREILENLLVLPDFDFLSAREALLKELACKRAIKKGDSLTKEEIRHLIELMFRENLETCPHGRPIYIKLDVSEIEKRLKRRP</sequence>
<dbReference type="PANTHER" id="PTHR10073">
    <property type="entry name" value="DNA MISMATCH REPAIR PROTEIN MLH, PMS, MUTL"/>
    <property type="match status" value="1"/>
</dbReference>
<gene>
    <name evidence="5" type="primary">mutL</name>
    <name evidence="8" type="ORF">C0197_05460</name>
</gene>
<dbReference type="Gene3D" id="3.30.1370.100">
    <property type="entry name" value="MutL, C-terminal domain, regulatory subdomain"/>
    <property type="match status" value="1"/>
</dbReference>
<evidence type="ECO:0000313" key="9">
    <source>
        <dbReference type="Proteomes" id="UP000235731"/>
    </source>
</evidence>
<dbReference type="Gene3D" id="3.30.1540.20">
    <property type="entry name" value="MutL, C-terminal domain, dimerisation subdomain"/>
    <property type="match status" value="1"/>
</dbReference>
<keyword evidence="4 5" id="KW-0234">DNA repair</keyword>
<protein>
    <recommendedName>
        <fullName evidence="2 5">DNA mismatch repair protein MutL</fullName>
    </recommendedName>
</protein>
<dbReference type="InterPro" id="IPR037198">
    <property type="entry name" value="MutL_C_sf"/>
</dbReference>
<dbReference type="InterPro" id="IPR036890">
    <property type="entry name" value="HATPase_C_sf"/>
</dbReference>
<dbReference type="SMART" id="SM00853">
    <property type="entry name" value="MutL_C"/>
    <property type="match status" value="1"/>
</dbReference>
<evidence type="ECO:0000256" key="4">
    <source>
        <dbReference type="ARBA" id="ARBA00023204"/>
    </source>
</evidence>
<name>A0A2N7PIJ4_9BACT</name>
<dbReference type="Pfam" id="PF01119">
    <property type="entry name" value="DNA_mis_repair"/>
    <property type="match status" value="1"/>
</dbReference>
<proteinExistence type="inferred from homology"/>
<dbReference type="InterPro" id="IPR013507">
    <property type="entry name" value="DNA_mismatch_S5_2-like"/>
</dbReference>
<dbReference type="NCBIfam" id="TIGR00585">
    <property type="entry name" value="mutl"/>
    <property type="match status" value="1"/>
</dbReference>
<dbReference type="InterPro" id="IPR002099">
    <property type="entry name" value="MutL/Mlh/PMS"/>
</dbReference>
<evidence type="ECO:0000259" key="7">
    <source>
        <dbReference type="SMART" id="SM01340"/>
    </source>
</evidence>
<comment type="function">
    <text evidence="5">This protein is involved in the repair of mismatches in DNA. It is required for dam-dependent methyl-directed DNA mismatch repair. May act as a 'molecular matchmaker', a protein that promotes the formation of a stable complex between two or more DNA-binding proteins in an ATP-dependent manner without itself being part of a final effector complex.</text>
</comment>
<evidence type="ECO:0000256" key="1">
    <source>
        <dbReference type="ARBA" id="ARBA00006082"/>
    </source>
</evidence>
<evidence type="ECO:0000256" key="5">
    <source>
        <dbReference type="HAMAP-Rule" id="MF_00149"/>
    </source>
</evidence>
<dbReference type="SUPFAM" id="SSF55874">
    <property type="entry name" value="ATPase domain of HSP90 chaperone/DNA topoisomerase II/histidine kinase"/>
    <property type="match status" value="1"/>
</dbReference>
<dbReference type="Gene3D" id="3.30.230.10">
    <property type="match status" value="1"/>
</dbReference>
<dbReference type="SUPFAM" id="SSF118116">
    <property type="entry name" value="DNA mismatch repair protein MutL"/>
    <property type="match status" value="1"/>
</dbReference>
<dbReference type="GO" id="GO:0016887">
    <property type="term" value="F:ATP hydrolysis activity"/>
    <property type="evidence" value="ECO:0007669"/>
    <property type="project" value="InterPro"/>
</dbReference>
<evidence type="ECO:0000256" key="2">
    <source>
        <dbReference type="ARBA" id="ARBA00021975"/>
    </source>
</evidence>
<feature type="domain" description="DNA mismatch repair protein S5" evidence="7">
    <location>
        <begin position="208"/>
        <end position="325"/>
    </location>
</feature>
<dbReference type="Gene3D" id="3.30.565.10">
    <property type="entry name" value="Histidine kinase-like ATPase, C-terminal domain"/>
    <property type="match status" value="1"/>
</dbReference>
<dbReference type="FunFam" id="3.30.565.10:FF:000003">
    <property type="entry name" value="DNA mismatch repair endonuclease MutL"/>
    <property type="match status" value="1"/>
</dbReference>
<dbReference type="InterPro" id="IPR042120">
    <property type="entry name" value="MutL_C_dimsub"/>
</dbReference>
<dbReference type="GO" id="GO:0032300">
    <property type="term" value="C:mismatch repair complex"/>
    <property type="evidence" value="ECO:0007669"/>
    <property type="project" value="InterPro"/>
</dbReference>
<dbReference type="Pfam" id="PF08676">
    <property type="entry name" value="MutL_C"/>
    <property type="match status" value="1"/>
</dbReference>
<organism evidence="8 9">
    <name type="scientific">Caldimicrobium thiodismutans</name>
    <dbReference type="NCBI Taxonomy" id="1653476"/>
    <lineage>
        <taxon>Bacteria</taxon>
        <taxon>Pseudomonadati</taxon>
        <taxon>Thermodesulfobacteriota</taxon>
        <taxon>Thermodesulfobacteria</taxon>
        <taxon>Thermodesulfobacteriales</taxon>
        <taxon>Thermodesulfobacteriaceae</taxon>
        <taxon>Caldimicrobium</taxon>
    </lineage>
</organism>
<dbReference type="SMART" id="SM01340">
    <property type="entry name" value="DNA_mis_repair"/>
    <property type="match status" value="1"/>
</dbReference>
<reference evidence="8 9" key="1">
    <citation type="submission" date="2018-01" db="EMBL/GenBank/DDBJ databases">
        <title>Metagenomic assembled genomes from two thermal pools in the Uzon Caldera, Kamchatka, Russia.</title>
        <authorList>
            <person name="Wilkins L."/>
            <person name="Ettinger C."/>
        </authorList>
    </citation>
    <scope>NUCLEOTIDE SEQUENCE [LARGE SCALE GENOMIC DNA]</scope>
    <source>
        <strain evidence="8">ZAV-15</strain>
    </source>
</reference>
<dbReference type="InterPro" id="IPR014790">
    <property type="entry name" value="MutL_C"/>
</dbReference>
<dbReference type="InterPro" id="IPR020667">
    <property type="entry name" value="DNA_mismatch_repair_MutL"/>
</dbReference>
<comment type="similarity">
    <text evidence="1 5">Belongs to the DNA mismatch repair MutL/HexB family.</text>
</comment>
<dbReference type="PANTHER" id="PTHR10073:SF12">
    <property type="entry name" value="DNA MISMATCH REPAIR PROTEIN MLH1"/>
    <property type="match status" value="1"/>
</dbReference>
<accession>A0A2N7PIJ4</accession>
<dbReference type="InterPro" id="IPR014721">
    <property type="entry name" value="Ribsml_uS5_D2-typ_fold_subgr"/>
</dbReference>
<dbReference type="Proteomes" id="UP000235731">
    <property type="component" value="Unassembled WGS sequence"/>
</dbReference>